<reference evidence="5" key="1">
    <citation type="submission" date="2021-06" db="EMBL/GenBank/DDBJ databases">
        <authorList>
            <person name="Kallberg Y."/>
            <person name="Tangrot J."/>
            <person name="Rosling A."/>
        </authorList>
    </citation>
    <scope>NUCLEOTIDE SEQUENCE</scope>
    <source>
        <strain evidence="5">MA453B</strain>
    </source>
</reference>
<name>A0A9N9HU30_9GLOM</name>
<dbReference type="SMART" id="SM00055">
    <property type="entry name" value="FCH"/>
    <property type="match status" value="1"/>
</dbReference>
<dbReference type="Gene3D" id="1.10.10.10">
    <property type="entry name" value="Winged helix-like DNA-binding domain superfamily/Winged helix DNA-binding domain"/>
    <property type="match status" value="1"/>
</dbReference>
<dbReference type="GO" id="GO:0000935">
    <property type="term" value="C:division septum"/>
    <property type="evidence" value="ECO:0007669"/>
    <property type="project" value="TreeGrafter"/>
</dbReference>
<comment type="caution">
    <text evidence="5">The sequence shown here is derived from an EMBL/GenBank/DDBJ whole genome shotgun (WGS) entry which is preliminary data.</text>
</comment>
<dbReference type="GO" id="GO:0005096">
    <property type="term" value="F:GTPase activator activity"/>
    <property type="evidence" value="ECO:0007669"/>
    <property type="project" value="TreeGrafter"/>
</dbReference>
<dbReference type="GO" id="GO:0005737">
    <property type="term" value="C:cytoplasm"/>
    <property type="evidence" value="ECO:0007669"/>
    <property type="project" value="TreeGrafter"/>
</dbReference>
<evidence type="ECO:0000259" key="3">
    <source>
        <dbReference type="PROSITE" id="PS50238"/>
    </source>
</evidence>
<dbReference type="SMART" id="SM00049">
    <property type="entry name" value="DEP"/>
    <property type="match status" value="1"/>
</dbReference>
<organism evidence="5 6">
    <name type="scientific">Dentiscutata erythropus</name>
    <dbReference type="NCBI Taxonomy" id="1348616"/>
    <lineage>
        <taxon>Eukaryota</taxon>
        <taxon>Fungi</taxon>
        <taxon>Fungi incertae sedis</taxon>
        <taxon>Mucoromycota</taxon>
        <taxon>Glomeromycotina</taxon>
        <taxon>Glomeromycetes</taxon>
        <taxon>Diversisporales</taxon>
        <taxon>Gigasporaceae</taxon>
        <taxon>Dentiscutata</taxon>
    </lineage>
</organism>
<dbReference type="AlphaFoldDB" id="A0A9N9HU30"/>
<dbReference type="Proteomes" id="UP000789405">
    <property type="component" value="Unassembled WGS sequence"/>
</dbReference>
<dbReference type="PANTHER" id="PTHR23065:SF17">
    <property type="entry name" value="RHO-GTPASE-ACTIVATING PROTEIN RGD2"/>
    <property type="match status" value="1"/>
</dbReference>
<dbReference type="SUPFAM" id="SSF48350">
    <property type="entry name" value="GTPase activation domain, GAP"/>
    <property type="match status" value="1"/>
</dbReference>
<feature type="domain" description="F-BAR" evidence="4">
    <location>
        <begin position="5"/>
        <end position="149"/>
    </location>
</feature>
<evidence type="ECO:0000259" key="4">
    <source>
        <dbReference type="PROSITE" id="PS51741"/>
    </source>
</evidence>
<evidence type="ECO:0000313" key="5">
    <source>
        <dbReference type="EMBL" id="CAG8706448.1"/>
    </source>
</evidence>
<evidence type="ECO:0000259" key="2">
    <source>
        <dbReference type="PROSITE" id="PS50186"/>
    </source>
</evidence>
<feature type="non-terminal residue" evidence="5">
    <location>
        <position position="1"/>
    </location>
</feature>
<sequence length="489" mass="55647">MVVQLKFENSFWTTGNYQKGINILYDKLDQGSVENEEIIDFLKERIAVEELYGKKLCDLSQIGSRPNGFLRDEGASLRRSFEIVKQECDQLGQAHLQMANNLSDLVLKPFLKQSEDYSKSLRASREEITGYLKLFDKMVNEVDNSRTNYITKCQLADEEISTHEAETLSISEKDVRQDQLLTVTLGNLSFSEEEIMQFLAKMREEIPYKEIKIPILGTYNDAYSGEDITKWLMKNHANAKSWQEAENIGQELADQGFLRHVGAIGNNFVSTPPACFQFKSKAFNLRETEDVNAGMGWGGLIYAISATQPSIKRARKEADESDEAYRHAVRSTMISTSQPMSERLMIYHEALKPERDIQFIIQHYRTGPFNPKVILYNNKYNGSANDQTFGVPLAEKAQKDLKSVPQIVTKCLSCISKGSSMWSNSDKKLLWITDVPLASIHALREEINDGSKVTLKKLREYDLAVVTGVLKLYFMELPECLLTFGLYDP</sequence>
<proteinExistence type="predicted"/>
<dbReference type="GO" id="GO:0005886">
    <property type="term" value="C:plasma membrane"/>
    <property type="evidence" value="ECO:0007669"/>
    <property type="project" value="TreeGrafter"/>
</dbReference>
<dbReference type="SUPFAM" id="SSF46785">
    <property type="entry name" value="Winged helix' DNA-binding domain"/>
    <property type="match status" value="1"/>
</dbReference>
<protein>
    <submittedName>
        <fullName evidence="5">4339_t:CDS:1</fullName>
    </submittedName>
</protein>
<dbReference type="InterPro" id="IPR031160">
    <property type="entry name" value="F_BAR_dom"/>
</dbReference>
<dbReference type="PANTHER" id="PTHR23065">
    <property type="entry name" value="PROLINE-SERINE-THREONINE PHOSPHATASE INTERACTING PROTEIN 1"/>
    <property type="match status" value="1"/>
</dbReference>
<dbReference type="InterPro" id="IPR000198">
    <property type="entry name" value="RhoGAP_dom"/>
</dbReference>
<dbReference type="GO" id="GO:0007010">
    <property type="term" value="P:cytoskeleton organization"/>
    <property type="evidence" value="ECO:0007669"/>
    <property type="project" value="TreeGrafter"/>
</dbReference>
<keyword evidence="6" id="KW-1185">Reference proteome</keyword>
<evidence type="ECO:0000313" key="6">
    <source>
        <dbReference type="Proteomes" id="UP000789405"/>
    </source>
</evidence>
<dbReference type="Gene3D" id="1.10.555.10">
    <property type="entry name" value="Rho GTPase activation protein"/>
    <property type="match status" value="1"/>
</dbReference>
<gene>
    <name evidence="5" type="ORF">DERYTH_LOCUS13312</name>
</gene>
<dbReference type="Pfam" id="PF00611">
    <property type="entry name" value="FCH"/>
    <property type="match status" value="1"/>
</dbReference>
<feature type="domain" description="DEP" evidence="2">
    <location>
        <begin position="202"/>
        <end position="280"/>
    </location>
</feature>
<dbReference type="InterPro" id="IPR036390">
    <property type="entry name" value="WH_DNA-bd_sf"/>
</dbReference>
<dbReference type="Pfam" id="PF00620">
    <property type="entry name" value="RhoGAP"/>
    <property type="match status" value="1"/>
</dbReference>
<keyword evidence="1" id="KW-0175">Coiled coil</keyword>
<dbReference type="InterPro" id="IPR001060">
    <property type="entry name" value="FCH_dom"/>
</dbReference>
<feature type="domain" description="Rho-GAP" evidence="3">
    <location>
        <begin position="391"/>
        <end position="489"/>
    </location>
</feature>
<dbReference type="Pfam" id="PF00610">
    <property type="entry name" value="DEP"/>
    <property type="match status" value="1"/>
</dbReference>
<dbReference type="InterPro" id="IPR000591">
    <property type="entry name" value="DEP_dom"/>
</dbReference>
<dbReference type="PROSITE" id="PS50238">
    <property type="entry name" value="RHOGAP"/>
    <property type="match status" value="1"/>
</dbReference>
<dbReference type="PROSITE" id="PS50186">
    <property type="entry name" value="DEP"/>
    <property type="match status" value="1"/>
</dbReference>
<dbReference type="SUPFAM" id="SSF103657">
    <property type="entry name" value="BAR/IMD domain-like"/>
    <property type="match status" value="1"/>
</dbReference>
<dbReference type="OrthoDB" id="2155291at2759"/>
<evidence type="ECO:0000256" key="1">
    <source>
        <dbReference type="PROSITE-ProRule" id="PRU01077"/>
    </source>
</evidence>
<dbReference type="GO" id="GO:0007264">
    <property type="term" value="P:small GTPase-mediated signal transduction"/>
    <property type="evidence" value="ECO:0007669"/>
    <property type="project" value="TreeGrafter"/>
</dbReference>
<dbReference type="EMBL" id="CAJVPY010009252">
    <property type="protein sequence ID" value="CAG8706448.1"/>
    <property type="molecule type" value="Genomic_DNA"/>
</dbReference>
<dbReference type="InterPro" id="IPR036388">
    <property type="entry name" value="WH-like_DNA-bd_sf"/>
</dbReference>
<accession>A0A9N9HU30</accession>
<dbReference type="PROSITE" id="PS51741">
    <property type="entry name" value="F_BAR"/>
    <property type="match status" value="1"/>
</dbReference>
<dbReference type="InterPro" id="IPR008936">
    <property type="entry name" value="Rho_GTPase_activation_prot"/>
</dbReference>
<dbReference type="InterPro" id="IPR027267">
    <property type="entry name" value="AH/BAR_dom_sf"/>
</dbReference>
<dbReference type="Gene3D" id="1.20.1270.60">
    <property type="entry name" value="Arfaptin homology (AH) domain/BAR domain"/>
    <property type="match status" value="1"/>
</dbReference>